<proteinExistence type="predicted"/>
<accession>A0ABQ4SMJ3</accession>
<sequence>MAGMRMPTLDNTLPMMTGEGPFGSVEMGGMFSVVKVREGLARGDYKDPGWHRNPPGTVAYKVETPAVAATSNGAVAAAAPATRAGRDPRMMTMNVQARRRTIGMRAQDMRDMPMGTPSGET</sequence>
<reference evidence="2" key="1">
    <citation type="journal article" date="2021" name="Front. Microbiol.">
        <title>Comprehensive Comparative Genomics and Phenotyping of Methylobacterium Species.</title>
        <authorList>
            <person name="Alessa O."/>
            <person name="Ogura Y."/>
            <person name="Fujitani Y."/>
            <person name="Takami H."/>
            <person name="Hayashi T."/>
            <person name="Sahin N."/>
            <person name="Tani A."/>
        </authorList>
    </citation>
    <scope>NUCLEOTIDE SEQUENCE</scope>
    <source>
        <strain evidence="2">DSM 17168</strain>
    </source>
</reference>
<keyword evidence="3" id="KW-1185">Reference proteome</keyword>
<comment type="caution">
    <text evidence="2">The sequence shown here is derived from an EMBL/GenBank/DDBJ whole genome shotgun (WGS) entry which is preliminary data.</text>
</comment>
<reference evidence="2" key="2">
    <citation type="submission" date="2021-08" db="EMBL/GenBank/DDBJ databases">
        <authorList>
            <person name="Tani A."/>
            <person name="Ola A."/>
            <person name="Ogura Y."/>
            <person name="Katsura K."/>
            <person name="Hayashi T."/>
        </authorList>
    </citation>
    <scope>NUCLEOTIDE SEQUENCE</scope>
    <source>
        <strain evidence="2">DSM 17168</strain>
    </source>
</reference>
<dbReference type="Proteomes" id="UP001055153">
    <property type="component" value="Unassembled WGS sequence"/>
</dbReference>
<protein>
    <submittedName>
        <fullName evidence="2">Uncharacterized protein</fullName>
    </submittedName>
</protein>
<gene>
    <name evidence="2" type="ORF">GMJLKIPL_6400</name>
</gene>
<organism evidence="2 3">
    <name type="scientific">Methylobacterium isbiliense</name>
    <dbReference type="NCBI Taxonomy" id="315478"/>
    <lineage>
        <taxon>Bacteria</taxon>
        <taxon>Pseudomonadati</taxon>
        <taxon>Pseudomonadota</taxon>
        <taxon>Alphaproteobacteria</taxon>
        <taxon>Hyphomicrobiales</taxon>
        <taxon>Methylobacteriaceae</taxon>
        <taxon>Methylobacterium</taxon>
    </lineage>
</organism>
<dbReference type="EMBL" id="BPQQ01000121">
    <property type="protein sequence ID" value="GJE04436.1"/>
    <property type="molecule type" value="Genomic_DNA"/>
</dbReference>
<evidence type="ECO:0000256" key="1">
    <source>
        <dbReference type="SAM" id="MobiDB-lite"/>
    </source>
</evidence>
<evidence type="ECO:0000313" key="2">
    <source>
        <dbReference type="EMBL" id="GJE04436.1"/>
    </source>
</evidence>
<feature type="region of interest" description="Disordered" evidence="1">
    <location>
        <begin position="98"/>
        <end position="121"/>
    </location>
</feature>
<name>A0ABQ4SMJ3_9HYPH</name>
<evidence type="ECO:0000313" key="3">
    <source>
        <dbReference type="Proteomes" id="UP001055153"/>
    </source>
</evidence>